<evidence type="ECO:0000256" key="3">
    <source>
        <dbReference type="ARBA" id="ARBA00022452"/>
    </source>
</evidence>
<feature type="transmembrane region" description="Helical" evidence="8">
    <location>
        <begin position="21"/>
        <end position="40"/>
    </location>
</feature>
<evidence type="ECO:0000256" key="7">
    <source>
        <dbReference type="PROSITE-ProRule" id="PRU01360"/>
    </source>
</evidence>
<dbReference type="NCBIfam" id="TIGR04057">
    <property type="entry name" value="SusC_RagA_signa"/>
    <property type="match status" value="1"/>
</dbReference>
<protein>
    <submittedName>
        <fullName evidence="10">TonB-linked outer membrane protein, SusC/RagA family</fullName>
    </submittedName>
</protein>
<keyword evidence="5 7" id="KW-0472">Membrane</keyword>
<dbReference type="PROSITE" id="PS52016">
    <property type="entry name" value="TONB_DEPENDENT_REC_3"/>
    <property type="match status" value="1"/>
</dbReference>
<dbReference type="GO" id="GO:0009279">
    <property type="term" value="C:cell outer membrane"/>
    <property type="evidence" value="ECO:0007669"/>
    <property type="project" value="UniProtKB-SubCell"/>
</dbReference>
<evidence type="ECO:0000256" key="5">
    <source>
        <dbReference type="ARBA" id="ARBA00023136"/>
    </source>
</evidence>
<dbReference type="InterPro" id="IPR012910">
    <property type="entry name" value="Plug_dom"/>
</dbReference>
<dbReference type="FunFam" id="2.170.130.10:FF:000003">
    <property type="entry name" value="SusC/RagA family TonB-linked outer membrane protein"/>
    <property type="match status" value="1"/>
</dbReference>
<evidence type="ECO:0000256" key="8">
    <source>
        <dbReference type="SAM" id="Phobius"/>
    </source>
</evidence>
<name>A0A1H4BNM6_9BACT</name>
<proteinExistence type="inferred from homology"/>
<dbReference type="Pfam" id="PF07715">
    <property type="entry name" value="Plug"/>
    <property type="match status" value="1"/>
</dbReference>
<dbReference type="Gene3D" id="2.170.130.10">
    <property type="entry name" value="TonB-dependent receptor, plug domain"/>
    <property type="match status" value="1"/>
</dbReference>
<organism evidence="10 11">
    <name type="scientific">Arachidicoccus rhizosphaerae</name>
    <dbReference type="NCBI Taxonomy" id="551991"/>
    <lineage>
        <taxon>Bacteria</taxon>
        <taxon>Pseudomonadati</taxon>
        <taxon>Bacteroidota</taxon>
        <taxon>Chitinophagia</taxon>
        <taxon>Chitinophagales</taxon>
        <taxon>Chitinophagaceae</taxon>
        <taxon>Arachidicoccus</taxon>
    </lineage>
</organism>
<dbReference type="AlphaFoldDB" id="A0A1H4BNM6"/>
<evidence type="ECO:0000256" key="2">
    <source>
        <dbReference type="ARBA" id="ARBA00022448"/>
    </source>
</evidence>
<dbReference type="RefSeq" id="WP_091400295.1">
    <property type="nucleotide sequence ID" value="NZ_FNQY01000023.1"/>
</dbReference>
<dbReference type="InterPro" id="IPR039426">
    <property type="entry name" value="TonB-dep_rcpt-like"/>
</dbReference>
<keyword evidence="8" id="KW-1133">Transmembrane helix</keyword>
<evidence type="ECO:0000256" key="6">
    <source>
        <dbReference type="ARBA" id="ARBA00023237"/>
    </source>
</evidence>
<comment type="subcellular location">
    <subcellularLocation>
        <location evidence="1 7">Cell outer membrane</location>
        <topology evidence="1 7">Multi-pass membrane protein</topology>
    </subcellularLocation>
</comment>
<dbReference type="InterPro" id="IPR023997">
    <property type="entry name" value="TonB-dep_OMP_SusC/RagA_CS"/>
</dbReference>
<dbReference type="STRING" id="551991.SAMN05192529_12313"/>
<dbReference type="OrthoDB" id="606402at2"/>
<feature type="domain" description="TonB-dependent receptor plug" evidence="9">
    <location>
        <begin position="150"/>
        <end position="252"/>
    </location>
</feature>
<dbReference type="Pfam" id="PF13715">
    <property type="entry name" value="CarbopepD_reg_2"/>
    <property type="match status" value="1"/>
</dbReference>
<evidence type="ECO:0000313" key="10">
    <source>
        <dbReference type="EMBL" id="SEA49687.1"/>
    </source>
</evidence>
<dbReference type="NCBIfam" id="TIGR04056">
    <property type="entry name" value="OMP_RagA_SusC"/>
    <property type="match status" value="1"/>
</dbReference>
<dbReference type="SUPFAM" id="SSF49464">
    <property type="entry name" value="Carboxypeptidase regulatory domain-like"/>
    <property type="match status" value="1"/>
</dbReference>
<dbReference type="InterPro" id="IPR008969">
    <property type="entry name" value="CarboxyPept-like_regulatory"/>
</dbReference>
<keyword evidence="6 7" id="KW-0998">Cell outer membrane</keyword>
<dbReference type="Gene3D" id="2.60.40.1120">
    <property type="entry name" value="Carboxypeptidase-like, regulatory domain"/>
    <property type="match status" value="1"/>
</dbReference>
<keyword evidence="2 7" id="KW-0813">Transport</keyword>
<evidence type="ECO:0000313" key="11">
    <source>
        <dbReference type="Proteomes" id="UP000199041"/>
    </source>
</evidence>
<keyword evidence="3 7" id="KW-1134">Transmembrane beta strand</keyword>
<dbReference type="InterPro" id="IPR037066">
    <property type="entry name" value="Plug_dom_sf"/>
</dbReference>
<keyword evidence="11" id="KW-1185">Reference proteome</keyword>
<sequence length="1064" mass="116232">MKKSQRVLLFDKTKGAFRYGVSLMAISALMLPCGSLWAAATPEVSPNNHQTTQQEITITGFVKDQNGLPLQGASVLVKGTHKGTLTGSSGEFTIKVPGEQSVLVISSVGKKTQEITVGSQTSVTIQLEEGAGNLDQVVVVAFGKQQKNLITSSIAVVDNKAMQDRPVSNLTSALQGQVPGLNIVSNSGQPGATPTINIRGVGSLNSETNPLVIIDGIPGSLSMINPSDVSSVSVLKDASASSLYGARAANGVILITTKHAKVGKANINYSGYVGVQNPTELFQEANAYNYANAYNTALMMDAINRNKPDLDPSKKVFTEDELNAWKSGQVPSTDWRDALFSQNGVTQSHNLNISGGLSNDNIAIRNNLSMGYFQEKGNIVHTNYDRVTLRDNAGIDLGNFGIDLGLALTYTNQKAPTSAAVGDLYAITSAINRQRPVDLIKDENGDWVITATNDTRNPVRQAEEGGLDQKKIYNVIANIKLHYDLTKDLVINFTNSANYLSTDRDQFKNTLEWSNGTTTGPNSSTKESYSTMHYMQQLDLNFDKHYGDHHIKAIIGGQQEYEKYKYLSAYRRDFVNNSSGSLQLGSSDGQNNSSVDWDWGLIGAFARINYDYKSKYLLELNAREDGSSRLTPNAHWDFFPSASAGWRISQEDFFQPMRHIFSELKLRGSYGVLGNQNIVGAVSDDNNAKYYPYQAIVGATTDPAYWGQLYYVFGGNIITPMSVVQDPNNTFTWERTSITDIALEGSMLNNALNFSVGYYNKTTRGMLMTKTVSAVNGAKNYVANIGKMSNAGIEISLGLNKINPEGISYSLNGNVSHAVNKLLDLGGEQLAPTSTRAQVVGHPNNAYYLYQADGLITKEDFQDPNFTLLTGQTYGDQKIVDRNQDGKIDNADRILIDKTSTPTWLYGLNFDVSYHNVGIAGMVQGAAGGWLYLGSSTGYGFSSGYGITDWTIENSYDPINAPDNYNTRLPRVSVSNSINSTYPSTTYLFNASYVRLKNLRVYYSLPVNFIKKASMTSARIYVSGQNLYTWSKLPRALGIDPEISSPTAGYPLLKTYSFGIDVTF</sequence>
<evidence type="ECO:0000256" key="4">
    <source>
        <dbReference type="ARBA" id="ARBA00022692"/>
    </source>
</evidence>
<dbReference type="InterPro" id="IPR023996">
    <property type="entry name" value="TonB-dep_OMP_SusC/RagA"/>
</dbReference>
<dbReference type="SUPFAM" id="SSF56935">
    <property type="entry name" value="Porins"/>
    <property type="match status" value="1"/>
</dbReference>
<dbReference type="Proteomes" id="UP000199041">
    <property type="component" value="Unassembled WGS sequence"/>
</dbReference>
<reference evidence="10 11" key="1">
    <citation type="submission" date="2016-10" db="EMBL/GenBank/DDBJ databases">
        <authorList>
            <person name="de Groot N.N."/>
        </authorList>
    </citation>
    <scope>NUCLEOTIDE SEQUENCE [LARGE SCALE GENOMIC DNA]</scope>
    <source>
        <strain evidence="10 11">Vu-144</strain>
    </source>
</reference>
<dbReference type="Gene3D" id="2.40.170.20">
    <property type="entry name" value="TonB-dependent receptor, beta-barrel domain"/>
    <property type="match status" value="1"/>
</dbReference>
<accession>A0A1H4BNM6</accession>
<gene>
    <name evidence="10" type="ORF">SAMN05192529_12313</name>
</gene>
<dbReference type="EMBL" id="FNQY01000023">
    <property type="protein sequence ID" value="SEA49687.1"/>
    <property type="molecule type" value="Genomic_DNA"/>
</dbReference>
<comment type="similarity">
    <text evidence="7">Belongs to the TonB-dependent receptor family.</text>
</comment>
<dbReference type="InterPro" id="IPR036942">
    <property type="entry name" value="Beta-barrel_TonB_sf"/>
</dbReference>
<keyword evidence="4 7" id="KW-0812">Transmembrane</keyword>
<evidence type="ECO:0000259" key="9">
    <source>
        <dbReference type="Pfam" id="PF07715"/>
    </source>
</evidence>
<evidence type="ECO:0000256" key="1">
    <source>
        <dbReference type="ARBA" id="ARBA00004571"/>
    </source>
</evidence>